<dbReference type="InParanoid" id="A0A2K3DJU0"/>
<feature type="domain" description="Glycosyl transferase CAP10" evidence="4">
    <location>
        <begin position="174"/>
        <end position="381"/>
    </location>
</feature>
<dbReference type="OMA" id="VGLMEQM"/>
<sequence>MYLSCSKTHAQVAAADAPVVLTEAPGFHRASEAEMEEAGIYRDNLDADFAPWTNRRYNVRQLYELVATLVKGRPQKYLSLVVIKKNRVGWLPLAARPMALTLSRMKAIASGLRNATRAGLTFPDSLYLMNVWDEGRCVRDDNSAGGAAAKTAGSGKSGKAKPAQARSPKTPACTVPLFSLIKSWDYAAADSAETDVLLPFFNHVYENLVVYPWEKKYDKALMRAAMQAQMKPNSTRLWIMKLQEIDPDGKRLLDAGITNNLNKKKKVKLANFVTIPDHARWKYLLSADGFTASCRLGKLMGTNSVVLKETTEWIEYYYRSLQPGTHFVPFTKDNVLQVLLELEKDPQRCQRVSAAAQQFAYTYLSQHGKAMYVRRALLKYNGMFDDMSEFMSELVWEPPLDNQTTGSGSGSSSSGAGSTGSAVDAAAAAGAGGGGLTLVGLMEQMKAFADKKMARR</sequence>
<dbReference type="Proteomes" id="UP000006906">
    <property type="component" value="Chromosome 7"/>
</dbReference>
<dbReference type="Gramene" id="PNW80778">
    <property type="protein sequence ID" value="PNW80778"/>
    <property type="gene ID" value="CHLRE_07g329350v5"/>
</dbReference>
<dbReference type="PANTHER" id="PTHR12203:SF35">
    <property type="entry name" value="PROTEIN O-GLUCOSYLTRANSFERASE 1"/>
    <property type="match status" value="1"/>
</dbReference>
<evidence type="ECO:0000259" key="4">
    <source>
        <dbReference type="SMART" id="SM00672"/>
    </source>
</evidence>
<dbReference type="ExpressionAtlas" id="A0A2K3DJU0">
    <property type="expression patterns" value="baseline"/>
</dbReference>
<dbReference type="AlphaFoldDB" id="A0A2K3DJU0"/>
<accession>A0A2K3DJU0</accession>
<evidence type="ECO:0000313" key="6">
    <source>
        <dbReference type="Proteomes" id="UP000006906"/>
    </source>
</evidence>
<evidence type="ECO:0000256" key="1">
    <source>
        <dbReference type="ARBA" id="ARBA00010118"/>
    </source>
</evidence>
<reference evidence="5 6" key="1">
    <citation type="journal article" date="2007" name="Science">
        <title>The Chlamydomonas genome reveals the evolution of key animal and plant functions.</title>
        <authorList>
            <person name="Merchant S.S."/>
            <person name="Prochnik S.E."/>
            <person name="Vallon O."/>
            <person name="Harris E.H."/>
            <person name="Karpowicz S.J."/>
            <person name="Witman G.B."/>
            <person name="Terry A."/>
            <person name="Salamov A."/>
            <person name="Fritz-Laylin L.K."/>
            <person name="Marechal-Drouard L."/>
            <person name="Marshall W.F."/>
            <person name="Qu L.H."/>
            <person name="Nelson D.R."/>
            <person name="Sanderfoot A.A."/>
            <person name="Spalding M.H."/>
            <person name="Kapitonov V.V."/>
            <person name="Ren Q."/>
            <person name="Ferris P."/>
            <person name="Lindquist E."/>
            <person name="Shapiro H."/>
            <person name="Lucas S.M."/>
            <person name="Grimwood J."/>
            <person name="Schmutz J."/>
            <person name="Cardol P."/>
            <person name="Cerutti H."/>
            <person name="Chanfreau G."/>
            <person name="Chen C.L."/>
            <person name="Cognat V."/>
            <person name="Croft M.T."/>
            <person name="Dent R."/>
            <person name="Dutcher S."/>
            <person name="Fernandez E."/>
            <person name="Fukuzawa H."/>
            <person name="Gonzalez-Ballester D."/>
            <person name="Gonzalez-Halphen D."/>
            <person name="Hallmann A."/>
            <person name="Hanikenne M."/>
            <person name="Hippler M."/>
            <person name="Inwood W."/>
            <person name="Jabbari K."/>
            <person name="Kalanon M."/>
            <person name="Kuras R."/>
            <person name="Lefebvre P.A."/>
            <person name="Lemaire S.D."/>
            <person name="Lobanov A.V."/>
            <person name="Lohr M."/>
            <person name="Manuell A."/>
            <person name="Meier I."/>
            <person name="Mets L."/>
            <person name="Mittag M."/>
            <person name="Mittelmeier T."/>
            <person name="Moroney J.V."/>
            <person name="Moseley J."/>
            <person name="Napoli C."/>
            <person name="Nedelcu A.M."/>
            <person name="Niyogi K."/>
            <person name="Novoselov S.V."/>
            <person name="Paulsen I.T."/>
            <person name="Pazour G."/>
            <person name="Purton S."/>
            <person name="Ral J.P."/>
            <person name="Riano-Pachon D.M."/>
            <person name="Riekhof W."/>
            <person name="Rymarquis L."/>
            <person name="Schroda M."/>
            <person name="Stern D."/>
            <person name="Umen J."/>
            <person name="Willows R."/>
            <person name="Wilson N."/>
            <person name="Zimmer S.L."/>
            <person name="Allmer J."/>
            <person name="Balk J."/>
            <person name="Bisova K."/>
            <person name="Chen C.J."/>
            <person name="Elias M."/>
            <person name="Gendler K."/>
            <person name="Hauser C."/>
            <person name="Lamb M.R."/>
            <person name="Ledford H."/>
            <person name="Long J.C."/>
            <person name="Minagawa J."/>
            <person name="Page M.D."/>
            <person name="Pan J."/>
            <person name="Pootakham W."/>
            <person name="Roje S."/>
            <person name="Rose A."/>
            <person name="Stahlberg E."/>
            <person name="Terauchi A.M."/>
            <person name="Yang P."/>
            <person name="Ball S."/>
            <person name="Bowler C."/>
            <person name="Dieckmann C.L."/>
            <person name="Gladyshev V.N."/>
            <person name="Green P."/>
            <person name="Jorgensen R."/>
            <person name="Mayfield S."/>
            <person name="Mueller-Roeber B."/>
            <person name="Rajamani S."/>
            <person name="Sayre R.T."/>
            <person name="Brokstein P."/>
            <person name="Dubchak I."/>
            <person name="Goodstein D."/>
            <person name="Hornick L."/>
            <person name="Huang Y.W."/>
            <person name="Jhaveri J."/>
            <person name="Luo Y."/>
            <person name="Martinez D."/>
            <person name="Ngau W.C."/>
            <person name="Otillar B."/>
            <person name="Poliakov A."/>
            <person name="Porter A."/>
            <person name="Szajkowski L."/>
            <person name="Werner G."/>
            <person name="Zhou K."/>
            <person name="Grigoriev I.V."/>
            <person name="Rokhsar D.S."/>
            <person name="Grossman A.R."/>
        </authorList>
    </citation>
    <scope>NUCLEOTIDE SEQUENCE [LARGE SCALE GENOMIC DNA]</scope>
    <source>
        <strain evidence="6">CC-503</strain>
    </source>
</reference>
<name>A0A2K3DJU0_CHLRE</name>
<dbReference type="KEGG" id="cre:CHLRE_07g329350v5"/>
<dbReference type="Pfam" id="PF05686">
    <property type="entry name" value="Glyco_transf_90"/>
    <property type="match status" value="1"/>
</dbReference>
<dbReference type="InterPro" id="IPR006598">
    <property type="entry name" value="CAP10"/>
</dbReference>
<evidence type="ECO:0000256" key="3">
    <source>
        <dbReference type="SAM" id="MobiDB-lite"/>
    </source>
</evidence>
<proteinExistence type="inferred from homology"/>
<evidence type="ECO:0000313" key="5">
    <source>
        <dbReference type="EMBL" id="PNW80778.1"/>
    </source>
</evidence>
<dbReference type="SMART" id="SM00672">
    <property type="entry name" value="CAP10"/>
    <property type="match status" value="1"/>
</dbReference>
<dbReference type="RefSeq" id="XP_042922725.1">
    <property type="nucleotide sequence ID" value="XM_043064157.1"/>
</dbReference>
<dbReference type="GeneID" id="5716200"/>
<protein>
    <recommendedName>
        <fullName evidence="4">Glycosyl transferase CAP10 domain-containing protein</fullName>
    </recommendedName>
</protein>
<gene>
    <name evidence="5" type="ORF">CHLRE_07g329350v5</name>
</gene>
<dbReference type="InterPro" id="IPR051091">
    <property type="entry name" value="O-Glucosyltr/Glycosyltrsf_90"/>
</dbReference>
<keyword evidence="6" id="KW-1185">Reference proteome</keyword>
<feature type="compositionally biased region" description="Low complexity" evidence="3">
    <location>
        <begin position="143"/>
        <end position="154"/>
    </location>
</feature>
<keyword evidence="2" id="KW-0808">Transferase</keyword>
<feature type="region of interest" description="Disordered" evidence="3">
    <location>
        <begin position="143"/>
        <end position="168"/>
    </location>
</feature>
<comment type="similarity">
    <text evidence="1">Belongs to the glycosyltransferase 90 family.</text>
</comment>
<dbReference type="PANTHER" id="PTHR12203">
    <property type="entry name" value="KDEL LYS-ASP-GLU-LEU CONTAINING - RELATED"/>
    <property type="match status" value="1"/>
</dbReference>
<dbReference type="GO" id="GO:0016740">
    <property type="term" value="F:transferase activity"/>
    <property type="evidence" value="ECO:0007669"/>
    <property type="project" value="UniProtKB-KW"/>
</dbReference>
<evidence type="ECO:0000256" key="2">
    <source>
        <dbReference type="ARBA" id="ARBA00022679"/>
    </source>
</evidence>
<dbReference type="PaxDb" id="3055-EDP05710"/>
<organism evidence="5 6">
    <name type="scientific">Chlamydomonas reinhardtii</name>
    <name type="common">Chlamydomonas smithii</name>
    <dbReference type="NCBI Taxonomy" id="3055"/>
    <lineage>
        <taxon>Eukaryota</taxon>
        <taxon>Viridiplantae</taxon>
        <taxon>Chlorophyta</taxon>
        <taxon>core chlorophytes</taxon>
        <taxon>Chlorophyceae</taxon>
        <taxon>CS clade</taxon>
        <taxon>Chlamydomonadales</taxon>
        <taxon>Chlamydomonadaceae</taxon>
        <taxon>Chlamydomonas</taxon>
    </lineage>
</organism>
<dbReference type="EMBL" id="CM008968">
    <property type="protein sequence ID" value="PNW80778.1"/>
    <property type="molecule type" value="Genomic_DNA"/>
</dbReference>
<dbReference type="OrthoDB" id="2012775at2759"/>